<feature type="transmembrane region" description="Helical" evidence="9">
    <location>
        <begin position="1426"/>
        <end position="1446"/>
    </location>
</feature>
<dbReference type="SUPFAM" id="SSF55486">
    <property type="entry name" value="Metalloproteases ('zincins'), catalytic domain"/>
    <property type="match status" value="1"/>
</dbReference>
<dbReference type="PROSITE" id="PS50850">
    <property type="entry name" value="MFS"/>
    <property type="match status" value="1"/>
</dbReference>
<feature type="transmembrane region" description="Helical" evidence="9">
    <location>
        <begin position="1394"/>
        <end position="1414"/>
    </location>
</feature>
<dbReference type="GO" id="GO:0016485">
    <property type="term" value="P:protein processing"/>
    <property type="evidence" value="ECO:0007669"/>
    <property type="project" value="TreeGrafter"/>
</dbReference>
<dbReference type="GO" id="GO:0005886">
    <property type="term" value="C:plasma membrane"/>
    <property type="evidence" value="ECO:0007669"/>
    <property type="project" value="TreeGrafter"/>
</dbReference>
<feature type="transmembrane region" description="Helical" evidence="9">
    <location>
        <begin position="56"/>
        <end position="74"/>
    </location>
</feature>
<feature type="transmembrane region" description="Helical" evidence="9">
    <location>
        <begin position="1458"/>
        <end position="1477"/>
    </location>
</feature>
<evidence type="ECO:0000259" key="10">
    <source>
        <dbReference type="PROSITE" id="PS50850"/>
    </source>
</evidence>
<dbReference type="InterPro" id="IPR021858">
    <property type="entry name" value="Fun_TF"/>
</dbReference>
<dbReference type="InterPro" id="IPR020846">
    <property type="entry name" value="MFS_dom"/>
</dbReference>
<name>A0A0U1MAF7_TALIS</name>
<gene>
    <name evidence="11" type="ORF">PISL3812_09696</name>
</gene>
<dbReference type="Pfam" id="PF07690">
    <property type="entry name" value="MFS_1"/>
    <property type="match status" value="1"/>
</dbReference>
<reference evidence="11 12" key="1">
    <citation type="submission" date="2015-04" db="EMBL/GenBank/DDBJ databases">
        <authorList>
            <person name="Syromyatnikov M.Y."/>
            <person name="Popov V.N."/>
        </authorList>
    </citation>
    <scope>NUCLEOTIDE SEQUENCE [LARGE SCALE GENOMIC DNA]</scope>
    <source>
        <strain evidence="11">WF-38-12</strain>
    </source>
</reference>
<dbReference type="InterPro" id="IPR036259">
    <property type="entry name" value="MFS_trans_sf"/>
</dbReference>
<keyword evidence="12" id="KW-1185">Reference proteome</keyword>
<dbReference type="CDD" id="cd17502">
    <property type="entry name" value="MFS_Azr1_MDR_like"/>
    <property type="match status" value="1"/>
</dbReference>
<dbReference type="InterPro" id="IPR018497">
    <property type="entry name" value="Peptidase_M13_C"/>
</dbReference>
<dbReference type="InterPro" id="IPR011701">
    <property type="entry name" value="MFS"/>
</dbReference>
<dbReference type="Pfam" id="PF05649">
    <property type="entry name" value="Peptidase_M13_N"/>
    <property type="match status" value="1"/>
</dbReference>
<sequence>MDEPTYQRWSVKRFVWVQSQSRGPISLTDEKSEPGDGYYGADEVPRWSRERPSRKLLNIATWLAISACGAYLVSTRLISNSTTITDPLSTPALCLEPECIHAASEILYNLDPHYEDVDPCDNFEQFTCGGWRDRHDMRPDQGSIFAGTIMAENAQVKLRHILEAPDVSEEDKMSPADKKSFQKLKAAYDSCTDTETLKGRGSKPLDDLLHQIETIYPMRGKCTKNNLSDAIAFLIQADVSAFTELSVLPDDRDPDSVVVFVTPPREIGLPAREYYNNTQTVKDYTSVVLSVLYKFESSEGYGISPLRLAKNVVLLEQKLADATPDTQAQEDVTQYYNPRTLEETEALVPEISFSKIISTLAPKSYQAEKLIVGSPSYLEELSSILSKTPRVVVQAFFKWKAIQSFANEIEDVKIAPLLEFNNRLAGKDPQAAEERWRKCIRILDSGLGWTLSRFYVLDSFSESSKELGDQIVSDIKERFVYVLDQTKWMSPEVRQLGKQKVANIIQKIGYPTKSPNLMDDDDVEHYYADLHIANDTFFENVASMARFEVMRQWAKLGKPTDRDEWDMTAPTVNAYYNPPGNEIVFPAGIMQPPTFYGSKAPLYLSYGAFGAVSGHELSHAFDSGGRHYDQIGNYTDWWNNKTVEAFEDRAQCFIDQYSNYTVPGPDPDSEPLHVNGRLTLGENIADAGGLSASYYAWKKHDDSHPDKSLPGLTGFTKDQLFFISYSNWWCSKTTKAQAVRAIYTDPHAPKPARILETMANSREFKEAFKCPTKEPAPTLVYPTKSALGEQRRQRNTPSVSELVKFNSQHLELTMPLQFIDSGGSDGIRKLEGHQRKLVRSYVMKGKNVNKTIRRGKCNRQQVALQSASHPAATFGEKHPSYPTVSIPSRVGDEFSGFRFAFELEPYMRRAMFNYLTSLSEHIYPMHVCLPRNPTDDIWFFYTLVEPAYLHCMLALSIGMMESLSLNPQNVQSDALFHLGEALRLAKETLKHFQQGKLPDPLFAVITSLAIADSCEGNTNRARVHLDGLQCMLEHVGGFSYLNANPSLQLKMLRLDVEFSVRTKSRPRFYYDAIDSPSATISFNRQPSPYSDLQSTFNRLKEFTMNFRNQQSTPVYLHPNKFHATISSLNYRLLSVPPSRGIHEALRLSSLAFMTSWFGYGFRMRYELLGSQLRNSLLCLGDLGAEESPLVLWMGFIGSIAIFSDSEFDDISPILSQASRTLNLREWSDVQQVLTRFPLPTMTTTATLTPGLDGQLEKATDFENNDFGINTSPSSHYTQNEQYGSPAEPKPAAQRSVTGIRWFLICVAIFSANILYGLDTTIAADIQAAVSETFGDVALLGWLGVGFTLGSTVAILPLGKAFATFDVKWVFLGCLTMFAAGSALCGAAPSMNAIIVGRVWAGVGGAGMYLGTLNLVTILSTPNEQPLYVGITGFVYGGGCILGPIVGGSFADSSATWRWAFYLNLVIFGVMSPIYLFVLPSLPRREDSLFLVKLRSFDWLGIVLTAGVCVTFTVAFTFGGSIWAWNDGRIIALIVVFGVLTIIFCVTQRYCVYTNITDRIFPCEFLRNPQLVLLYVCMACGGAALFVSIYYVPLYFLFVYGDSGVYAAVRLLPFVCFYVATTLACGAIMKRSGYHNVWYLVSGIFMTCGAATMYTVQYSTPVSHIYGFTILLGLGMTTTQAGYAVGPLLVKPERVAEVIQYMNISQGSSQLIGLAIASGIFQSLGFTRLKDVLADTGYSDSQIQAAVAGARSQLLQTVSPELRQLCVDAIVKTIADIWIMVIAAGSMWTVCSLFLTRRRFP</sequence>
<dbReference type="Gene3D" id="1.10.1380.10">
    <property type="entry name" value="Neutral endopeptidase , domain2"/>
    <property type="match status" value="1"/>
</dbReference>
<feature type="transmembrane region" description="Helical" evidence="9">
    <location>
        <begin position="1498"/>
        <end position="1523"/>
    </location>
</feature>
<evidence type="ECO:0000256" key="7">
    <source>
        <dbReference type="ARBA" id="ARBA00022833"/>
    </source>
</evidence>
<evidence type="ECO:0000256" key="2">
    <source>
        <dbReference type="ARBA" id="ARBA00004141"/>
    </source>
</evidence>
<dbReference type="PANTHER" id="PTHR11733">
    <property type="entry name" value="ZINC METALLOPROTEASE FAMILY M13 NEPRILYSIN-RELATED"/>
    <property type="match status" value="1"/>
</dbReference>
<dbReference type="CDD" id="cd08662">
    <property type="entry name" value="M13"/>
    <property type="match status" value="1"/>
</dbReference>
<dbReference type="Proteomes" id="UP000054383">
    <property type="component" value="Unassembled WGS sequence"/>
</dbReference>
<accession>A0A0U1MAF7</accession>
<dbReference type="Gene3D" id="3.40.390.10">
    <property type="entry name" value="Collagenase (Catalytic Domain)"/>
    <property type="match status" value="1"/>
</dbReference>
<dbReference type="EMBL" id="CVMT01000013">
    <property type="protein sequence ID" value="CRG92633.1"/>
    <property type="molecule type" value="Genomic_DNA"/>
</dbReference>
<dbReference type="GO" id="GO:0046872">
    <property type="term" value="F:metal ion binding"/>
    <property type="evidence" value="ECO:0007669"/>
    <property type="project" value="UniProtKB-KW"/>
</dbReference>
<dbReference type="GO" id="GO:0022857">
    <property type="term" value="F:transmembrane transporter activity"/>
    <property type="evidence" value="ECO:0007669"/>
    <property type="project" value="InterPro"/>
</dbReference>
<dbReference type="InterPro" id="IPR008753">
    <property type="entry name" value="Peptidase_M13_N"/>
</dbReference>
<protein>
    <submittedName>
        <fullName evidence="11">Endothelin-converting enzyme</fullName>
    </submittedName>
</protein>
<keyword evidence="9" id="KW-0812">Transmembrane</keyword>
<feature type="transmembrane region" description="Helical" evidence="9">
    <location>
        <begin position="1337"/>
        <end position="1357"/>
    </location>
</feature>
<keyword evidence="4" id="KW-0645">Protease</keyword>
<feature type="transmembrane region" description="Helical" evidence="9">
    <location>
        <begin position="1664"/>
        <end position="1689"/>
    </location>
</feature>
<dbReference type="InterPro" id="IPR024079">
    <property type="entry name" value="MetalloPept_cat_dom_sf"/>
</dbReference>
<keyword evidence="8" id="KW-0482">Metalloprotease</keyword>
<dbReference type="Pfam" id="PF11951">
    <property type="entry name" value="Fungal_trans_2"/>
    <property type="match status" value="1"/>
</dbReference>
<keyword evidence="9" id="KW-1133">Transmembrane helix</keyword>
<comment type="subcellular location">
    <subcellularLocation>
        <location evidence="2">Membrane</location>
        <topology evidence="2">Multi-pass membrane protein</topology>
    </subcellularLocation>
</comment>
<keyword evidence="5" id="KW-0479">Metal-binding</keyword>
<evidence type="ECO:0000313" key="11">
    <source>
        <dbReference type="EMBL" id="CRG92633.1"/>
    </source>
</evidence>
<comment type="cofactor">
    <cofactor evidence="1">
        <name>Zn(2+)</name>
        <dbReference type="ChEBI" id="CHEBI:29105"/>
    </cofactor>
</comment>
<evidence type="ECO:0000313" key="12">
    <source>
        <dbReference type="Proteomes" id="UP000054383"/>
    </source>
</evidence>
<feature type="transmembrane region" description="Helical" evidence="9">
    <location>
        <begin position="1529"/>
        <end position="1550"/>
    </location>
</feature>
<dbReference type="Gene3D" id="1.20.1250.20">
    <property type="entry name" value="MFS general substrate transporter like domains"/>
    <property type="match status" value="2"/>
</dbReference>
<evidence type="ECO:0000256" key="4">
    <source>
        <dbReference type="ARBA" id="ARBA00022670"/>
    </source>
</evidence>
<keyword evidence="6" id="KW-0378">Hydrolase</keyword>
<dbReference type="SUPFAM" id="SSF103473">
    <property type="entry name" value="MFS general substrate transporter"/>
    <property type="match status" value="1"/>
</dbReference>
<feature type="transmembrane region" description="Helical" evidence="9">
    <location>
        <begin position="1603"/>
        <end position="1624"/>
    </location>
</feature>
<dbReference type="InterPro" id="IPR000718">
    <property type="entry name" value="Peptidase_M13"/>
</dbReference>
<evidence type="ECO:0000256" key="8">
    <source>
        <dbReference type="ARBA" id="ARBA00023049"/>
    </source>
</evidence>
<dbReference type="PROSITE" id="PS51885">
    <property type="entry name" value="NEPRILYSIN"/>
    <property type="match status" value="1"/>
</dbReference>
<dbReference type="OrthoDB" id="6475849at2759"/>
<dbReference type="InterPro" id="IPR042089">
    <property type="entry name" value="Peptidase_M13_dom_2"/>
</dbReference>
<dbReference type="PRINTS" id="PR00786">
    <property type="entry name" value="NEPRILYSIN"/>
</dbReference>
<feature type="transmembrane region" description="Helical" evidence="9">
    <location>
        <begin position="1369"/>
        <end position="1388"/>
    </location>
</feature>
<feature type="transmembrane region" description="Helical" evidence="9">
    <location>
        <begin position="1299"/>
        <end position="1317"/>
    </location>
</feature>
<dbReference type="STRING" id="28573.A0A0U1MAF7"/>
<dbReference type="GO" id="GO:0004222">
    <property type="term" value="F:metalloendopeptidase activity"/>
    <property type="evidence" value="ECO:0007669"/>
    <property type="project" value="InterPro"/>
</dbReference>
<proteinExistence type="inferred from homology"/>
<evidence type="ECO:0000256" key="6">
    <source>
        <dbReference type="ARBA" id="ARBA00022801"/>
    </source>
</evidence>
<feature type="transmembrane region" description="Helical" evidence="9">
    <location>
        <begin position="1710"/>
        <end position="1728"/>
    </location>
</feature>
<evidence type="ECO:0000256" key="9">
    <source>
        <dbReference type="SAM" id="Phobius"/>
    </source>
</evidence>
<comment type="similarity">
    <text evidence="3">Belongs to the peptidase M13 family.</text>
</comment>
<feature type="transmembrane region" description="Helical" evidence="9">
    <location>
        <begin position="1571"/>
        <end position="1591"/>
    </location>
</feature>
<feature type="domain" description="Major facilitator superfamily (MFS) profile" evidence="10">
    <location>
        <begin position="1304"/>
        <end position="1800"/>
    </location>
</feature>
<feature type="transmembrane region" description="Helical" evidence="9">
    <location>
        <begin position="1776"/>
        <end position="1795"/>
    </location>
</feature>
<keyword evidence="9" id="KW-0472">Membrane</keyword>
<dbReference type="PANTHER" id="PTHR11733:SF167">
    <property type="entry name" value="FI17812P1-RELATED"/>
    <property type="match status" value="1"/>
</dbReference>
<evidence type="ECO:0000256" key="1">
    <source>
        <dbReference type="ARBA" id="ARBA00001947"/>
    </source>
</evidence>
<dbReference type="Pfam" id="PF01431">
    <property type="entry name" value="Peptidase_M13"/>
    <property type="match status" value="1"/>
</dbReference>
<evidence type="ECO:0000256" key="5">
    <source>
        <dbReference type="ARBA" id="ARBA00022723"/>
    </source>
</evidence>
<evidence type="ECO:0000256" key="3">
    <source>
        <dbReference type="ARBA" id="ARBA00007357"/>
    </source>
</evidence>
<organism evidence="11 12">
    <name type="scientific">Talaromyces islandicus</name>
    <name type="common">Penicillium islandicum</name>
    <dbReference type="NCBI Taxonomy" id="28573"/>
    <lineage>
        <taxon>Eukaryota</taxon>
        <taxon>Fungi</taxon>
        <taxon>Dikarya</taxon>
        <taxon>Ascomycota</taxon>
        <taxon>Pezizomycotina</taxon>
        <taxon>Eurotiomycetes</taxon>
        <taxon>Eurotiomycetidae</taxon>
        <taxon>Eurotiales</taxon>
        <taxon>Trichocomaceae</taxon>
        <taxon>Talaromyces</taxon>
        <taxon>Talaromyces sect. Islandici</taxon>
    </lineage>
</organism>
<keyword evidence="7" id="KW-0862">Zinc</keyword>
<feature type="transmembrane region" description="Helical" evidence="9">
    <location>
        <begin position="1636"/>
        <end position="1658"/>
    </location>
</feature>